<dbReference type="EMBL" id="JASCZI010243037">
    <property type="protein sequence ID" value="MED6212567.1"/>
    <property type="molecule type" value="Genomic_DNA"/>
</dbReference>
<evidence type="ECO:0000313" key="2">
    <source>
        <dbReference type="Proteomes" id="UP001341840"/>
    </source>
</evidence>
<dbReference type="Proteomes" id="UP001341840">
    <property type="component" value="Unassembled WGS sequence"/>
</dbReference>
<sequence length="120" mass="13773">MRDILGKHIGILSHNRDLRKILRKLYRACHQKDKPFVTTHWARHLNRVQVALNSYGRDSCQTLRCNQGCLMVTIKKDSVPRQPIKTQDNVLASQGMADHVTPQFSTPCTAPTIRMPHFLT</sequence>
<protein>
    <submittedName>
        <fullName evidence="1">Uncharacterized protein</fullName>
    </submittedName>
</protein>
<name>A0ABU6YQ82_9FABA</name>
<accession>A0ABU6YQ82</accession>
<reference evidence="1 2" key="1">
    <citation type="journal article" date="2023" name="Plants (Basel)">
        <title>Bridging the Gap: Combining Genomics and Transcriptomics Approaches to Understand Stylosanthes scabra, an Orphan Legume from the Brazilian Caatinga.</title>
        <authorList>
            <person name="Ferreira-Neto J.R.C."/>
            <person name="da Silva M.D."/>
            <person name="Binneck E."/>
            <person name="de Melo N.F."/>
            <person name="da Silva R.H."/>
            <person name="de Melo A.L.T.M."/>
            <person name="Pandolfi V."/>
            <person name="Bustamante F.O."/>
            <person name="Brasileiro-Vidal A.C."/>
            <person name="Benko-Iseppon A.M."/>
        </authorList>
    </citation>
    <scope>NUCLEOTIDE SEQUENCE [LARGE SCALE GENOMIC DNA]</scope>
    <source>
        <tissue evidence="1">Leaves</tissue>
    </source>
</reference>
<comment type="caution">
    <text evidence="1">The sequence shown here is derived from an EMBL/GenBank/DDBJ whole genome shotgun (WGS) entry which is preliminary data.</text>
</comment>
<organism evidence="1 2">
    <name type="scientific">Stylosanthes scabra</name>
    <dbReference type="NCBI Taxonomy" id="79078"/>
    <lineage>
        <taxon>Eukaryota</taxon>
        <taxon>Viridiplantae</taxon>
        <taxon>Streptophyta</taxon>
        <taxon>Embryophyta</taxon>
        <taxon>Tracheophyta</taxon>
        <taxon>Spermatophyta</taxon>
        <taxon>Magnoliopsida</taxon>
        <taxon>eudicotyledons</taxon>
        <taxon>Gunneridae</taxon>
        <taxon>Pentapetalae</taxon>
        <taxon>rosids</taxon>
        <taxon>fabids</taxon>
        <taxon>Fabales</taxon>
        <taxon>Fabaceae</taxon>
        <taxon>Papilionoideae</taxon>
        <taxon>50 kb inversion clade</taxon>
        <taxon>dalbergioids sensu lato</taxon>
        <taxon>Dalbergieae</taxon>
        <taxon>Pterocarpus clade</taxon>
        <taxon>Stylosanthes</taxon>
    </lineage>
</organism>
<keyword evidence="2" id="KW-1185">Reference proteome</keyword>
<gene>
    <name evidence="1" type="ORF">PIB30_084679</name>
</gene>
<evidence type="ECO:0000313" key="1">
    <source>
        <dbReference type="EMBL" id="MED6212567.1"/>
    </source>
</evidence>
<proteinExistence type="predicted"/>